<name>A0A5K7YR86_9BACT</name>
<dbReference type="AlphaFoldDB" id="A0A5K7YR86"/>
<evidence type="ECO:0000313" key="1">
    <source>
        <dbReference type="EMBL" id="BBO70825.1"/>
    </source>
</evidence>
<gene>
    <name evidence="1" type="ORF">DSCA_47550</name>
</gene>
<dbReference type="OrthoDB" id="5422127at2"/>
<sequence length="63" mass="6946">MISINSINRNGEIWRKILNSVAGKYDCGVNFTISCGQLKYEGDRDCAEEIVREAMALFNGSGS</sequence>
<protein>
    <submittedName>
        <fullName evidence="1">Uncharacterized protein</fullName>
    </submittedName>
</protein>
<accession>A0A5K7YR86</accession>
<reference evidence="1 2" key="1">
    <citation type="submission" date="2019-11" db="EMBL/GenBank/DDBJ databases">
        <title>Comparative genomics of hydrocarbon-degrading Desulfosarcina strains.</title>
        <authorList>
            <person name="Watanabe M."/>
            <person name="Kojima H."/>
            <person name="Fukui M."/>
        </authorList>
    </citation>
    <scope>NUCLEOTIDE SEQUENCE [LARGE SCALE GENOMIC DNA]</scope>
    <source>
        <strain evidence="1 2">PL12</strain>
    </source>
</reference>
<dbReference type="RefSeq" id="WP_155318742.1">
    <property type="nucleotide sequence ID" value="NZ_AP021874.1"/>
</dbReference>
<dbReference type="Proteomes" id="UP000427906">
    <property type="component" value="Chromosome"/>
</dbReference>
<dbReference type="KEGG" id="dalk:DSCA_47550"/>
<evidence type="ECO:0000313" key="2">
    <source>
        <dbReference type="Proteomes" id="UP000427906"/>
    </source>
</evidence>
<organism evidence="1 2">
    <name type="scientific">Desulfosarcina alkanivorans</name>
    <dbReference type="NCBI Taxonomy" id="571177"/>
    <lineage>
        <taxon>Bacteria</taxon>
        <taxon>Pseudomonadati</taxon>
        <taxon>Thermodesulfobacteriota</taxon>
        <taxon>Desulfobacteria</taxon>
        <taxon>Desulfobacterales</taxon>
        <taxon>Desulfosarcinaceae</taxon>
        <taxon>Desulfosarcina</taxon>
    </lineage>
</organism>
<keyword evidence="2" id="KW-1185">Reference proteome</keyword>
<dbReference type="EMBL" id="AP021874">
    <property type="protein sequence ID" value="BBO70825.1"/>
    <property type="molecule type" value="Genomic_DNA"/>
</dbReference>
<proteinExistence type="predicted"/>